<dbReference type="InterPro" id="IPR000055">
    <property type="entry name" value="Restrct_endonuc_typeI_TRD"/>
</dbReference>
<dbReference type="GO" id="GO:0003677">
    <property type="term" value="F:DNA binding"/>
    <property type="evidence" value="ECO:0007669"/>
    <property type="project" value="UniProtKB-KW"/>
</dbReference>
<dbReference type="OrthoDB" id="9795776at2"/>
<gene>
    <name evidence="5" type="ORF">E1757_22210</name>
</gene>
<organism evidence="5 6">
    <name type="scientific">Paenibacillus piri</name>
    <dbReference type="NCBI Taxonomy" id="2547395"/>
    <lineage>
        <taxon>Bacteria</taxon>
        <taxon>Bacillati</taxon>
        <taxon>Bacillota</taxon>
        <taxon>Bacilli</taxon>
        <taxon>Bacillales</taxon>
        <taxon>Paenibacillaceae</taxon>
        <taxon>Paenibacillus</taxon>
    </lineage>
</organism>
<feature type="domain" description="Type I restriction modification DNA specificity" evidence="4">
    <location>
        <begin position="221"/>
        <end position="405"/>
    </location>
</feature>
<keyword evidence="5" id="KW-0540">Nuclease</keyword>
<dbReference type="InterPro" id="IPR052021">
    <property type="entry name" value="Type-I_RS_S_subunit"/>
</dbReference>
<dbReference type="Proteomes" id="UP000295636">
    <property type="component" value="Unassembled WGS sequence"/>
</dbReference>
<keyword evidence="2" id="KW-0680">Restriction system</keyword>
<dbReference type="Gene3D" id="3.90.220.20">
    <property type="entry name" value="DNA methylase specificity domains"/>
    <property type="match status" value="2"/>
</dbReference>
<protein>
    <submittedName>
        <fullName evidence="5">Restriction endonuclease subunit S</fullName>
    </submittedName>
</protein>
<keyword evidence="6" id="KW-1185">Reference proteome</keyword>
<accession>A0A4R5KHY6</accession>
<evidence type="ECO:0000256" key="3">
    <source>
        <dbReference type="ARBA" id="ARBA00023125"/>
    </source>
</evidence>
<evidence type="ECO:0000313" key="6">
    <source>
        <dbReference type="Proteomes" id="UP000295636"/>
    </source>
</evidence>
<proteinExistence type="inferred from homology"/>
<reference evidence="5 6" key="1">
    <citation type="submission" date="2019-03" db="EMBL/GenBank/DDBJ databases">
        <title>This is whole genome sequence of Paenibacillus sp MS74 strain.</title>
        <authorList>
            <person name="Trinh H.N."/>
        </authorList>
    </citation>
    <scope>NUCLEOTIDE SEQUENCE [LARGE SCALE GENOMIC DNA]</scope>
    <source>
        <strain evidence="5 6">MS74</strain>
    </source>
</reference>
<keyword evidence="3" id="KW-0238">DNA-binding</keyword>
<dbReference type="RefSeq" id="WP_133232219.1">
    <property type="nucleotide sequence ID" value="NZ_SMRT01000012.1"/>
</dbReference>
<dbReference type="SUPFAM" id="SSF116734">
    <property type="entry name" value="DNA methylase specificity domain"/>
    <property type="match status" value="2"/>
</dbReference>
<comment type="similarity">
    <text evidence="1">Belongs to the type-I restriction system S methylase family.</text>
</comment>
<comment type="caution">
    <text evidence="5">The sequence shown here is derived from an EMBL/GenBank/DDBJ whole genome shotgun (WGS) entry which is preliminary data.</text>
</comment>
<feature type="domain" description="Type I restriction modification DNA specificity" evidence="4">
    <location>
        <begin position="12"/>
        <end position="193"/>
    </location>
</feature>
<dbReference type="EMBL" id="SMRT01000012">
    <property type="protein sequence ID" value="TDF94682.1"/>
    <property type="molecule type" value="Genomic_DNA"/>
</dbReference>
<dbReference type="GO" id="GO:0004519">
    <property type="term" value="F:endonuclease activity"/>
    <property type="evidence" value="ECO:0007669"/>
    <property type="project" value="UniProtKB-KW"/>
</dbReference>
<keyword evidence="5" id="KW-0255">Endonuclease</keyword>
<dbReference type="CDD" id="cd17517">
    <property type="entry name" value="RMtype1_S_EcoKI_StySPI-TRD2-CR2_like"/>
    <property type="match status" value="1"/>
</dbReference>
<sequence>MEPLLRFPEFHDKWDRKTLDQLLQFKNGINASKEQYGHGRKFINVLDILNNDYIKYELIKDSVSVSFSQEEAYRVEYGDLLFLRSSETRDDVGKCNVYLDEDTPALFGGFVIRGKKAAEYDPYFLKLLLNASSARNQISSKSGGSTRYNVSQDILESVIVSLPTISEQVKVSRFFTLLDKKIRKQHEKIEQLELFQKGLLQKIFSQEIRFKDENGLDYPEWSIGTLGELGSFIKSYSFSRSMEGEGEYRHIHYGDIHSKFSGIIDSQTELPSISVEAGETSYTLLTDGDVLFADASEDTSDLGKCVVLLEVNRRKIIGGLHTHCFRTNNHLDPLFLQFFTKTDEYRRFIKVNANGVSVYGLSKPALSSLEIPLPDIEEQKKISGFLYKLSKKIELLKQKKIELEAMKRGFISQMFV</sequence>
<dbReference type="PANTHER" id="PTHR30408">
    <property type="entry name" value="TYPE-1 RESTRICTION ENZYME ECOKI SPECIFICITY PROTEIN"/>
    <property type="match status" value="1"/>
</dbReference>
<dbReference type="PANTHER" id="PTHR30408:SF13">
    <property type="entry name" value="TYPE I RESTRICTION ENZYME HINDI SPECIFICITY SUBUNIT"/>
    <property type="match status" value="1"/>
</dbReference>
<name>A0A4R5KHY6_9BACL</name>
<dbReference type="GO" id="GO:0009307">
    <property type="term" value="P:DNA restriction-modification system"/>
    <property type="evidence" value="ECO:0007669"/>
    <property type="project" value="UniProtKB-KW"/>
</dbReference>
<evidence type="ECO:0000259" key="4">
    <source>
        <dbReference type="Pfam" id="PF01420"/>
    </source>
</evidence>
<keyword evidence="5" id="KW-0378">Hydrolase</keyword>
<dbReference type="AlphaFoldDB" id="A0A4R5KHY6"/>
<dbReference type="Pfam" id="PF01420">
    <property type="entry name" value="Methylase_S"/>
    <property type="match status" value="2"/>
</dbReference>
<evidence type="ECO:0000256" key="1">
    <source>
        <dbReference type="ARBA" id="ARBA00010923"/>
    </source>
</evidence>
<evidence type="ECO:0000313" key="5">
    <source>
        <dbReference type="EMBL" id="TDF94682.1"/>
    </source>
</evidence>
<dbReference type="InterPro" id="IPR044946">
    <property type="entry name" value="Restrct_endonuc_typeI_TRD_sf"/>
</dbReference>
<evidence type="ECO:0000256" key="2">
    <source>
        <dbReference type="ARBA" id="ARBA00022747"/>
    </source>
</evidence>